<dbReference type="PANTHER" id="PTHR34371:SF6">
    <property type="entry name" value="MEMBRANE-ASSOCIATED KINASE REGULATOR 6"/>
    <property type="match status" value="1"/>
</dbReference>
<dbReference type="Proteomes" id="UP000515123">
    <property type="component" value="Linkage group 17"/>
</dbReference>
<dbReference type="OrthoDB" id="1934555at2759"/>
<protein>
    <submittedName>
        <fullName evidence="3 5">Uncharacterized protein At4g00950-like isoform X1</fullName>
    </submittedName>
    <submittedName>
        <fullName evidence="4">Uncharacterized protein At4g00950-like isoform X2</fullName>
    </submittedName>
</protein>
<feature type="region of interest" description="Disordered" evidence="1">
    <location>
        <begin position="51"/>
        <end position="104"/>
    </location>
</feature>
<dbReference type="RefSeq" id="XP_020106644.1">
    <property type="nucleotide sequence ID" value="XM_020251055.1"/>
</dbReference>
<accession>A0A6P5GKT4</accession>
<dbReference type="PANTHER" id="PTHR34371">
    <property type="entry name" value="OS01G0551000 PROTEIN"/>
    <property type="match status" value="1"/>
</dbReference>
<dbReference type="RefSeq" id="XP_020106643.1">
    <property type="nucleotide sequence ID" value="XM_020251054.1"/>
</dbReference>
<name>A0A6P5GKT4_ANACO</name>
<organism evidence="4">
    <name type="scientific">Ananas comosus</name>
    <name type="common">Pineapple</name>
    <name type="synonym">Ananas ananas</name>
    <dbReference type="NCBI Taxonomy" id="4615"/>
    <lineage>
        <taxon>Eukaryota</taxon>
        <taxon>Viridiplantae</taxon>
        <taxon>Streptophyta</taxon>
        <taxon>Embryophyta</taxon>
        <taxon>Tracheophyta</taxon>
        <taxon>Spermatophyta</taxon>
        <taxon>Magnoliopsida</taxon>
        <taxon>Liliopsida</taxon>
        <taxon>Poales</taxon>
        <taxon>Bromeliaceae</taxon>
        <taxon>Bromelioideae</taxon>
        <taxon>Ananas</taxon>
    </lineage>
</organism>
<dbReference type="AlphaFoldDB" id="A0A6P5GKT4"/>
<evidence type="ECO:0000313" key="5">
    <source>
        <dbReference type="RefSeq" id="XP_020106644.1"/>
    </source>
</evidence>
<evidence type="ECO:0000313" key="3">
    <source>
        <dbReference type="RefSeq" id="XP_020106642.1"/>
    </source>
</evidence>
<sequence length="198" mass="22014">MASRNSADPSSCYSTPPKLCFYSLPSLRPEPPGLATPPLHLPASVPFLWEEAPGRPKRDRDDPPPLVDDLIDARRTPHPYPWKKNSSSSSSSSSSRIRSQLELPPGMAALHGALAAAETKGEEYSPTAVLDGPYALNEHAPPEEFEERKARITRFGSTRKRSLANVLSLRTTSHLWTNIYESLKQVVSRRRARKTQVF</sequence>
<evidence type="ECO:0000256" key="1">
    <source>
        <dbReference type="SAM" id="MobiDB-lite"/>
    </source>
</evidence>
<reference evidence="3 4" key="2">
    <citation type="submission" date="2025-04" db="UniProtKB">
        <authorList>
            <consortium name="RefSeq"/>
        </authorList>
    </citation>
    <scope>IDENTIFICATION</scope>
    <source>
        <tissue evidence="3 4">Leaf</tissue>
    </source>
</reference>
<dbReference type="InterPro" id="IPR007789">
    <property type="entry name" value="DUF688"/>
</dbReference>
<dbReference type="GeneID" id="109722880"/>
<keyword evidence="2" id="KW-1185">Reference proteome</keyword>
<reference evidence="2" key="1">
    <citation type="journal article" date="2015" name="Nat. Genet.">
        <title>The pineapple genome and the evolution of CAM photosynthesis.</title>
        <authorList>
            <person name="Ming R."/>
            <person name="VanBuren R."/>
            <person name="Wai C.M."/>
            <person name="Tang H."/>
            <person name="Schatz M.C."/>
            <person name="Bowers J.E."/>
            <person name="Lyons E."/>
            <person name="Wang M.L."/>
            <person name="Chen J."/>
            <person name="Biggers E."/>
            <person name="Zhang J."/>
            <person name="Huang L."/>
            <person name="Zhang L."/>
            <person name="Miao W."/>
            <person name="Zhang J."/>
            <person name="Ye Z."/>
            <person name="Miao C."/>
            <person name="Lin Z."/>
            <person name="Wang H."/>
            <person name="Zhou H."/>
            <person name="Yim W.C."/>
            <person name="Priest H.D."/>
            <person name="Zheng C."/>
            <person name="Woodhouse M."/>
            <person name="Edger P.P."/>
            <person name="Guyot R."/>
            <person name="Guo H.B."/>
            <person name="Guo H."/>
            <person name="Zheng G."/>
            <person name="Singh R."/>
            <person name="Sharma A."/>
            <person name="Min X."/>
            <person name="Zheng Y."/>
            <person name="Lee H."/>
            <person name="Gurtowski J."/>
            <person name="Sedlazeck F.J."/>
            <person name="Harkess A."/>
            <person name="McKain M.R."/>
            <person name="Liao Z."/>
            <person name="Fang J."/>
            <person name="Liu J."/>
            <person name="Zhang X."/>
            <person name="Zhang Q."/>
            <person name="Hu W."/>
            <person name="Qin Y."/>
            <person name="Wang K."/>
            <person name="Chen L.Y."/>
            <person name="Shirley N."/>
            <person name="Lin Y.R."/>
            <person name="Liu L.Y."/>
            <person name="Hernandez A.G."/>
            <person name="Wright C.L."/>
            <person name="Bulone V."/>
            <person name="Tuskan G.A."/>
            <person name="Heath K."/>
            <person name="Zee F."/>
            <person name="Moore P.H."/>
            <person name="Sunkar R."/>
            <person name="Leebens-Mack J.H."/>
            <person name="Mockler T."/>
            <person name="Bennetzen J.L."/>
            <person name="Freeling M."/>
            <person name="Sankoff D."/>
            <person name="Paterson A.H."/>
            <person name="Zhu X."/>
            <person name="Yang X."/>
            <person name="Smith J.A."/>
            <person name="Cushman J.C."/>
            <person name="Paull R.E."/>
            <person name="Yu Q."/>
        </authorList>
    </citation>
    <scope>NUCLEOTIDE SEQUENCE [LARGE SCALE GENOMIC DNA]</scope>
    <source>
        <strain evidence="2">cv. F153</strain>
    </source>
</reference>
<feature type="compositionally biased region" description="Low complexity" evidence="1">
    <location>
        <begin position="86"/>
        <end position="95"/>
    </location>
</feature>
<evidence type="ECO:0000313" key="2">
    <source>
        <dbReference type="Proteomes" id="UP000515123"/>
    </source>
</evidence>
<dbReference type="RefSeq" id="XP_020106642.1">
    <property type="nucleotide sequence ID" value="XM_020251053.1"/>
</dbReference>
<evidence type="ECO:0000313" key="4">
    <source>
        <dbReference type="RefSeq" id="XP_020106643.1"/>
    </source>
</evidence>
<proteinExistence type="predicted"/>
<gene>
    <name evidence="3 4 5" type="primary">LOC109722880</name>
</gene>
<dbReference type="Pfam" id="PF05097">
    <property type="entry name" value="DUF688"/>
    <property type="match status" value="1"/>
</dbReference>
<feature type="compositionally biased region" description="Basic and acidic residues" evidence="1">
    <location>
        <begin position="52"/>
        <end position="63"/>
    </location>
</feature>